<name>A0A238JZ16_9RHOB</name>
<dbReference type="SUPFAM" id="SSF53335">
    <property type="entry name" value="S-adenosyl-L-methionine-dependent methyltransferases"/>
    <property type="match status" value="1"/>
</dbReference>
<sequence length="270" mass="29376">MSTNSAGFVGNIPSHYDAGLGPNIFTDYADRLAARCAEEPVAKAIELAAGTGILSRKLCDVLPSETQVLISDLNAPMLEVAKAKFTAADSVEFAVVNAMDLPFEDGAFDLITCQFGVMFFPDKPASFHEAARVLRPGGRYVFNVWSPMSENPFSQVAHDVGAYFFPQDPPGFYKVTFHYGDPEAVRADLSAAGWTDIQHETIRLTKTIVNPEAFAHALVFGNPLVDEIRERGGVDPTDVAARMFSELKRAFAPQGMTMPLSATTFVCRKT</sequence>
<protein>
    <submittedName>
        <fullName evidence="1">Ubiquinone/menaquinone biosynthesis C-methyltransferase UbiE</fullName>
        <ecNumber evidence="1">2.1.1.163</ecNumber>
    </submittedName>
</protein>
<organism evidence="1 2">
    <name type="scientific">Ruegeria arenilitoris</name>
    <dbReference type="NCBI Taxonomy" id="1173585"/>
    <lineage>
        <taxon>Bacteria</taxon>
        <taxon>Pseudomonadati</taxon>
        <taxon>Pseudomonadota</taxon>
        <taxon>Alphaproteobacteria</taxon>
        <taxon>Rhodobacterales</taxon>
        <taxon>Roseobacteraceae</taxon>
        <taxon>Ruegeria</taxon>
    </lineage>
</organism>
<dbReference type="GO" id="GO:0032259">
    <property type="term" value="P:methylation"/>
    <property type="evidence" value="ECO:0007669"/>
    <property type="project" value="UniProtKB-KW"/>
</dbReference>
<gene>
    <name evidence="1" type="primary">ubiE_2</name>
    <name evidence="1" type="ORF">RUA8715_01022</name>
</gene>
<dbReference type="RefSeq" id="WP_093963006.1">
    <property type="nucleotide sequence ID" value="NZ_FXYG01000001.1"/>
</dbReference>
<dbReference type="EC" id="2.1.1.163" evidence="1"/>
<proteinExistence type="predicted"/>
<keyword evidence="2" id="KW-1185">Reference proteome</keyword>
<dbReference type="PANTHER" id="PTHR43591:SF24">
    <property type="entry name" value="2-METHOXY-6-POLYPRENYL-1,4-BENZOQUINOL METHYLASE, MITOCHONDRIAL"/>
    <property type="match status" value="1"/>
</dbReference>
<reference evidence="2" key="1">
    <citation type="submission" date="2017-05" db="EMBL/GenBank/DDBJ databases">
        <authorList>
            <person name="Rodrigo-Torres L."/>
            <person name="Arahal R. D."/>
            <person name="Lucena T."/>
        </authorList>
    </citation>
    <scope>NUCLEOTIDE SEQUENCE [LARGE SCALE GENOMIC DNA]</scope>
    <source>
        <strain evidence="2">CECT 8715</strain>
    </source>
</reference>
<keyword evidence="1" id="KW-0808">Transferase</keyword>
<dbReference type="Pfam" id="PF01209">
    <property type="entry name" value="Ubie_methyltran"/>
    <property type="match status" value="1"/>
</dbReference>
<dbReference type="Proteomes" id="UP000202485">
    <property type="component" value="Unassembled WGS sequence"/>
</dbReference>
<dbReference type="CDD" id="cd02440">
    <property type="entry name" value="AdoMet_MTases"/>
    <property type="match status" value="1"/>
</dbReference>
<evidence type="ECO:0000313" key="1">
    <source>
        <dbReference type="EMBL" id="SMX35427.1"/>
    </source>
</evidence>
<dbReference type="GO" id="GO:0043770">
    <property type="term" value="F:demethylmenaquinone methyltransferase activity"/>
    <property type="evidence" value="ECO:0007669"/>
    <property type="project" value="UniProtKB-EC"/>
</dbReference>
<dbReference type="OrthoDB" id="9787738at2"/>
<keyword evidence="1" id="KW-0830">Ubiquinone</keyword>
<dbReference type="AlphaFoldDB" id="A0A238JZ16"/>
<keyword evidence="1" id="KW-0489">Methyltransferase</keyword>
<dbReference type="Gene3D" id="3.40.50.150">
    <property type="entry name" value="Vaccinia Virus protein VP39"/>
    <property type="match status" value="1"/>
</dbReference>
<dbReference type="PANTHER" id="PTHR43591">
    <property type="entry name" value="METHYLTRANSFERASE"/>
    <property type="match status" value="1"/>
</dbReference>
<accession>A0A238JZ16</accession>
<dbReference type="InterPro" id="IPR029063">
    <property type="entry name" value="SAM-dependent_MTases_sf"/>
</dbReference>
<evidence type="ECO:0000313" key="2">
    <source>
        <dbReference type="Proteomes" id="UP000202485"/>
    </source>
</evidence>
<dbReference type="EMBL" id="FXYG01000001">
    <property type="protein sequence ID" value="SMX35427.1"/>
    <property type="molecule type" value="Genomic_DNA"/>
</dbReference>